<dbReference type="GO" id="GO:0003680">
    <property type="term" value="F:minor groove of adenine-thymine-rich DNA binding"/>
    <property type="evidence" value="ECO:0007669"/>
    <property type="project" value="InterPro"/>
</dbReference>
<evidence type="ECO:0000259" key="5">
    <source>
        <dbReference type="PROSITE" id="PS51742"/>
    </source>
</evidence>
<dbReference type="EMBL" id="JACTNZ010000007">
    <property type="protein sequence ID" value="KAG5541875.1"/>
    <property type="molecule type" value="Genomic_DNA"/>
</dbReference>
<protein>
    <recommendedName>
        <fullName evidence="5">PPC domain-containing protein</fullName>
    </recommendedName>
</protein>
<keyword evidence="1" id="KW-0805">Transcription regulation</keyword>
<feature type="compositionally biased region" description="Low complexity" evidence="4">
    <location>
        <begin position="39"/>
        <end position="57"/>
    </location>
</feature>
<evidence type="ECO:0000313" key="7">
    <source>
        <dbReference type="Proteomes" id="UP000823749"/>
    </source>
</evidence>
<sequence length="319" mass="34343">MKGKQWEGKDHHANTLFANMRQNPNFQHHNHHHQPPQHQPLNPHHQNLNLHHFQTSQEQEEQTDTHTTTTTTKDPPTAAASDGATIEIPRRPRGRPPGSKNKPKPPIIITRLQPEPNAMNPYILEVPTGLDLVHSITQFSKKRNTAIRVLSATGTVSNVTLRQPTVVSAAVTFHGRFDLLSLSATVFPTPTTTSFSRGNIHEFCISLGGPGGQVVGGTVVGPLYAAATVYVVAASFNNPSFHRLPVEEEGEFRSCGDGEDNEGRSSPQVEHGGGYSGREVAAAAGEGCGAVSFYGGGQLGSDQVIWAPAARVPPPPPPY</sequence>
<organism evidence="6 7">
    <name type="scientific">Rhododendron griersonianum</name>
    <dbReference type="NCBI Taxonomy" id="479676"/>
    <lineage>
        <taxon>Eukaryota</taxon>
        <taxon>Viridiplantae</taxon>
        <taxon>Streptophyta</taxon>
        <taxon>Embryophyta</taxon>
        <taxon>Tracheophyta</taxon>
        <taxon>Spermatophyta</taxon>
        <taxon>Magnoliopsida</taxon>
        <taxon>eudicotyledons</taxon>
        <taxon>Gunneridae</taxon>
        <taxon>Pentapetalae</taxon>
        <taxon>asterids</taxon>
        <taxon>Ericales</taxon>
        <taxon>Ericaceae</taxon>
        <taxon>Ericoideae</taxon>
        <taxon>Rhodoreae</taxon>
        <taxon>Rhododendron</taxon>
    </lineage>
</organism>
<dbReference type="Pfam" id="PF03479">
    <property type="entry name" value="PCC"/>
    <property type="match status" value="1"/>
</dbReference>
<dbReference type="PANTHER" id="PTHR31100:SF69">
    <property type="entry name" value="AT-HOOK MOTIF NUCLEAR-LOCALIZED PROTEIN 17-RELATED"/>
    <property type="match status" value="1"/>
</dbReference>
<name>A0AAV6JR41_9ERIC</name>
<proteinExistence type="predicted"/>
<dbReference type="InterPro" id="IPR005175">
    <property type="entry name" value="PPC_dom"/>
</dbReference>
<dbReference type="GO" id="GO:0005634">
    <property type="term" value="C:nucleus"/>
    <property type="evidence" value="ECO:0007669"/>
    <property type="project" value="TreeGrafter"/>
</dbReference>
<evidence type="ECO:0000313" key="6">
    <source>
        <dbReference type="EMBL" id="KAG5541875.1"/>
    </source>
</evidence>
<feature type="region of interest" description="Disordered" evidence="4">
    <location>
        <begin position="25"/>
        <end position="107"/>
    </location>
</feature>
<gene>
    <name evidence="6" type="ORF">RHGRI_021647</name>
</gene>
<feature type="domain" description="PPC" evidence="5">
    <location>
        <begin position="116"/>
        <end position="257"/>
    </location>
</feature>
<feature type="region of interest" description="Disordered" evidence="4">
    <location>
        <begin position="249"/>
        <end position="277"/>
    </location>
</feature>
<dbReference type="AlphaFoldDB" id="A0AAV6JR41"/>
<dbReference type="Gene3D" id="3.30.1330.80">
    <property type="entry name" value="Hypothetical protein, similar to alpha- acetolactate decarboxylase, domain 2"/>
    <property type="match status" value="1"/>
</dbReference>
<evidence type="ECO:0000256" key="1">
    <source>
        <dbReference type="ARBA" id="ARBA00023015"/>
    </source>
</evidence>
<reference evidence="6" key="1">
    <citation type="submission" date="2020-08" db="EMBL/GenBank/DDBJ databases">
        <title>Plant Genome Project.</title>
        <authorList>
            <person name="Zhang R.-G."/>
        </authorList>
    </citation>
    <scope>NUCLEOTIDE SEQUENCE</scope>
    <source>
        <strain evidence="6">WSP0</strain>
        <tissue evidence="6">Leaf</tissue>
    </source>
</reference>
<dbReference type="PANTHER" id="PTHR31100">
    <property type="entry name" value="AT-HOOK MOTIF NUCLEAR-LOCALIZED PROTEIN 15"/>
    <property type="match status" value="1"/>
</dbReference>
<evidence type="ECO:0000256" key="4">
    <source>
        <dbReference type="SAM" id="MobiDB-lite"/>
    </source>
</evidence>
<dbReference type="PROSITE" id="PS51742">
    <property type="entry name" value="PPC"/>
    <property type="match status" value="1"/>
</dbReference>
<dbReference type="Proteomes" id="UP000823749">
    <property type="component" value="Chromosome 7"/>
</dbReference>
<comment type="caution">
    <text evidence="6">The sequence shown here is derived from an EMBL/GenBank/DDBJ whole genome shotgun (WGS) entry which is preliminary data.</text>
</comment>
<accession>A0AAV6JR41</accession>
<evidence type="ECO:0000256" key="2">
    <source>
        <dbReference type="ARBA" id="ARBA00023125"/>
    </source>
</evidence>
<evidence type="ECO:0000256" key="3">
    <source>
        <dbReference type="ARBA" id="ARBA00023163"/>
    </source>
</evidence>
<dbReference type="GO" id="GO:0003700">
    <property type="term" value="F:DNA-binding transcription factor activity"/>
    <property type="evidence" value="ECO:0007669"/>
    <property type="project" value="TreeGrafter"/>
</dbReference>
<dbReference type="CDD" id="cd11378">
    <property type="entry name" value="DUF296"/>
    <property type="match status" value="1"/>
</dbReference>
<dbReference type="SUPFAM" id="SSF117856">
    <property type="entry name" value="AF0104/ALDC/Ptd012-like"/>
    <property type="match status" value="1"/>
</dbReference>
<keyword evidence="2" id="KW-0238">DNA-binding</keyword>
<dbReference type="InterPro" id="IPR014476">
    <property type="entry name" value="AHL15-29"/>
</dbReference>
<keyword evidence="3" id="KW-0804">Transcription</keyword>
<keyword evidence="7" id="KW-1185">Reference proteome</keyword>